<evidence type="ECO:0000313" key="2">
    <source>
        <dbReference type="EMBL" id="QKM66515.1"/>
    </source>
</evidence>
<dbReference type="EMBL" id="CP029159">
    <property type="protein sequence ID" value="QKM66515.1"/>
    <property type="molecule type" value="Genomic_DNA"/>
</dbReference>
<dbReference type="Proteomes" id="UP000005940">
    <property type="component" value="Chromosome"/>
</dbReference>
<name>A0A7G3UAY7_STRT9</name>
<organism evidence="2 3">
    <name type="scientific">Streptomyces tsukubensis (strain DSM 42081 / NBRC 108919 / NRRL 18488 / 9993)</name>
    <dbReference type="NCBI Taxonomy" id="1114943"/>
    <lineage>
        <taxon>Bacteria</taxon>
        <taxon>Bacillati</taxon>
        <taxon>Actinomycetota</taxon>
        <taxon>Actinomycetes</taxon>
        <taxon>Kitasatosporales</taxon>
        <taxon>Streptomycetaceae</taxon>
        <taxon>Streptomyces</taxon>
    </lineage>
</organism>
<evidence type="ECO:0000256" key="1">
    <source>
        <dbReference type="SAM" id="SignalP"/>
    </source>
</evidence>
<feature type="chain" id="PRO_5028927540" evidence="1">
    <location>
        <begin position="29"/>
        <end position="117"/>
    </location>
</feature>
<evidence type="ECO:0000313" key="3">
    <source>
        <dbReference type="Proteomes" id="UP000005940"/>
    </source>
</evidence>
<protein>
    <submittedName>
        <fullName evidence="2">Uncharacterized protein</fullName>
    </submittedName>
</protein>
<gene>
    <name evidence="2" type="ORF">STSU_004415</name>
</gene>
<proteinExistence type="predicted"/>
<keyword evidence="3" id="KW-1185">Reference proteome</keyword>
<sequence length="117" mass="12224">MKKLARPVAVATAAVTLGLGVAASPASAAEAVCESWGGTCISGTVPSNSKNEVCFSGTHKALAHWGRAELWDADTGVMVASFASNPRETKTRCIGGLYGARYYERGTGGYFYGKVWS</sequence>
<keyword evidence="1" id="KW-0732">Signal</keyword>
<dbReference type="AlphaFoldDB" id="A0A7G3UAY7"/>
<reference evidence="2 3" key="1">
    <citation type="journal article" date="2012" name="J. Bacteriol.">
        <title>Draft genome of Streptomyces tsukubaensis NRRL 18488, the producer of the clinically important immunosuppressant tacrolimus (FK506).</title>
        <authorList>
            <person name="Barreiro C."/>
            <person name="Prieto C."/>
            <person name="Sola-Landa A."/>
            <person name="Solera E."/>
            <person name="Martinez-Castro M."/>
            <person name="Perez-Redondo R."/>
            <person name="Garcia-Estrada C."/>
            <person name="Aparicio J.F."/>
            <person name="Fernandez-Martinez L.T."/>
            <person name="Santos-Aberturas J."/>
            <person name="Salehi-Najafabadi Z."/>
            <person name="Rodriguez-Garcia A."/>
            <person name="Tauch A."/>
            <person name="Martin J.F."/>
        </authorList>
    </citation>
    <scope>NUCLEOTIDE SEQUENCE [LARGE SCALE GENOMIC DNA]</scope>
    <source>
        <strain evidence="3">DSM 42081 / NBRC 108919 / NRRL 18488 / 9993</strain>
    </source>
</reference>
<feature type="signal peptide" evidence="1">
    <location>
        <begin position="1"/>
        <end position="28"/>
    </location>
</feature>
<accession>A0A7G3UAY7</accession>